<protein>
    <submittedName>
        <fullName evidence="2">Uncharacterized protein</fullName>
    </submittedName>
</protein>
<evidence type="ECO:0000256" key="1">
    <source>
        <dbReference type="SAM" id="MobiDB-lite"/>
    </source>
</evidence>
<dbReference type="AlphaFoldDB" id="A0A9D3UUN1"/>
<dbReference type="EMBL" id="JAIQCV010000010">
    <property type="protein sequence ID" value="KAH1057703.1"/>
    <property type="molecule type" value="Genomic_DNA"/>
</dbReference>
<gene>
    <name evidence="2" type="ORF">J1N35_035768</name>
</gene>
<keyword evidence="3" id="KW-1185">Reference proteome</keyword>
<comment type="caution">
    <text evidence="2">The sequence shown here is derived from an EMBL/GenBank/DDBJ whole genome shotgun (WGS) entry which is preliminary data.</text>
</comment>
<dbReference type="Proteomes" id="UP000828251">
    <property type="component" value="Unassembled WGS sequence"/>
</dbReference>
<reference evidence="2 3" key="1">
    <citation type="journal article" date="2021" name="Plant Biotechnol. J.">
        <title>Multi-omics assisted identification of the key and species-specific regulatory components of drought-tolerant mechanisms in Gossypium stocksii.</title>
        <authorList>
            <person name="Yu D."/>
            <person name="Ke L."/>
            <person name="Zhang D."/>
            <person name="Wu Y."/>
            <person name="Sun Y."/>
            <person name="Mei J."/>
            <person name="Sun J."/>
            <person name="Sun Y."/>
        </authorList>
    </citation>
    <scope>NUCLEOTIDE SEQUENCE [LARGE SCALE GENOMIC DNA]</scope>
    <source>
        <strain evidence="3">cv. E1</strain>
        <tissue evidence="2">Leaf</tissue>
    </source>
</reference>
<feature type="compositionally biased region" description="Basic and acidic residues" evidence="1">
    <location>
        <begin position="13"/>
        <end position="26"/>
    </location>
</feature>
<proteinExistence type="predicted"/>
<feature type="region of interest" description="Disordered" evidence="1">
    <location>
        <begin position="1"/>
        <end position="33"/>
    </location>
</feature>
<evidence type="ECO:0000313" key="2">
    <source>
        <dbReference type="EMBL" id="KAH1057703.1"/>
    </source>
</evidence>
<name>A0A9D3UUN1_9ROSI</name>
<sequence length="61" mass="6636">MKPTSPNPAEGTKNLEPRVEPEEELVKPSGEPEFATPILTYANDIFETWTEESDDASGDGA</sequence>
<organism evidence="2 3">
    <name type="scientific">Gossypium stocksii</name>
    <dbReference type="NCBI Taxonomy" id="47602"/>
    <lineage>
        <taxon>Eukaryota</taxon>
        <taxon>Viridiplantae</taxon>
        <taxon>Streptophyta</taxon>
        <taxon>Embryophyta</taxon>
        <taxon>Tracheophyta</taxon>
        <taxon>Spermatophyta</taxon>
        <taxon>Magnoliopsida</taxon>
        <taxon>eudicotyledons</taxon>
        <taxon>Gunneridae</taxon>
        <taxon>Pentapetalae</taxon>
        <taxon>rosids</taxon>
        <taxon>malvids</taxon>
        <taxon>Malvales</taxon>
        <taxon>Malvaceae</taxon>
        <taxon>Malvoideae</taxon>
        <taxon>Gossypium</taxon>
    </lineage>
</organism>
<evidence type="ECO:0000313" key="3">
    <source>
        <dbReference type="Proteomes" id="UP000828251"/>
    </source>
</evidence>
<accession>A0A9D3UUN1</accession>